<evidence type="ECO:0000313" key="7">
    <source>
        <dbReference type="Proteomes" id="UP000812966"/>
    </source>
</evidence>
<dbReference type="Pfam" id="PF13229">
    <property type="entry name" value="Beta_helix"/>
    <property type="match status" value="1"/>
</dbReference>
<reference evidence="6" key="1">
    <citation type="submission" date="2020-04" db="EMBL/GenBank/DDBJ databases">
        <title>Analysis of mating type loci in Filobasidium floriforme.</title>
        <authorList>
            <person name="Nowrousian M."/>
        </authorList>
    </citation>
    <scope>NUCLEOTIDE SEQUENCE</scope>
    <source>
        <strain evidence="6">CBS 6242</strain>
    </source>
</reference>
<dbReference type="AlphaFoldDB" id="A0A8K0JKA1"/>
<feature type="domain" description="Right handed beta helix" evidence="5">
    <location>
        <begin position="140"/>
        <end position="338"/>
    </location>
</feature>
<dbReference type="SUPFAM" id="SSF51126">
    <property type="entry name" value="Pectin lyase-like"/>
    <property type="match status" value="1"/>
</dbReference>
<evidence type="ECO:0000256" key="2">
    <source>
        <dbReference type="SAM" id="MobiDB-lite"/>
    </source>
</evidence>
<keyword evidence="3" id="KW-0472">Membrane</keyword>
<sequence length="694" mass="74887">MTVRPTAYSAVWALLLLGAIQPCVAAQPACLPSAVGSQDVINDLFRNGGSKTTVYLCPLSVHHLDSPIVFTSHEQTLTTLGDPKDWTRATLLVKGSDQSTAIKADCRHCNKVNIKSLIIDGNRPELLRIKQGDALVELGNAHSQTIKDCRILEPRGWSALHYREGDEKQCRGGVIRNNEIGPAGEEWDDEYDGPEKEGARWGNPRADGISLACMESLVDSNIVYDATDGAIVIFGSPGSEIKNNRVISKTRMIMGGINLVDIDPWDGDYSRTRVHHNTISAFGSYIKGGINVGMACWTDDTESIVHGGTVSDNIIEGDQIGYGITVASAKAFKVLRNKSTAKYSGFKGRTCPHAPENADPGPFIFNRGSSEGTFQTDFVNGEVQHAICIDPKPLTGHPYRPWRMRDAPEATKLLASRRTTADIANIGGQVDPDVADHIVSYQLELMTAMHALSSKIGDSPKSSVEKTNSGRKGLRRGREARNSGPIVGQSPFSAALADLSTRLANLEVERKQLRSMFETMQSELSFHNSKLWAWKTDQGSLLDEVLVNAKAVSAVAQSAMLGSTGTNATSHEGAPLSLEPSSNASGTQDVAIVLIGIEVLLGLIYLVFSRIINRTPTVKRTAPVSVSHKAPESSAGILIDRMADRLALDRPGNDTASLTPVGFGSTLKRENSVGRNRRRGTSGSGHGLLRDEYT</sequence>
<keyword evidence="7" id="KW-1185">Reference proteome</keyword>
<organism evidence="6 7">
    <name type="scientific">Filobasidium floriforme</name>
    <dbReference type="NCBI Taxonomy" id="5210"/>
    <lineage>
        <taxon>Eukaryota</taxon>
        <taxon>Fungi</taxon>
        <taxon>Dikarya</taxon>
        <taxon>Basidiomycota</taxon>
        <taxon>Agaricomycotina</taxon>
        <taxon>Tremellomycetes</taxon>
        <taxon>Filobasidiales</taxon>
        <taxon>Filobasidiaceae</taxon>
        <taxon>Filobasidium</taxon>
    </lineage>
</organism>
<gene>
    <name evidence="6" type="ORF">FFLO_03727</name>
</gene>
<feature type="region of interest" description="Disordered" evidence="2">
    <location>
        <begin position="657"/>
        <end position="694"/>
    </location>
</feature>
<dbReference type="Proteomes" id="UP000812966">
    <property type="component" value="Unassembled WGS sequence"/>
</dbReference>
<comment type="caution">
    <text evidence="6">The sequence shown here is derived from an EMBL/GenBank/DDBJ whole genome shotgun (WGS) entry which is preliminary data.</text>
</comment>
<evidence type="ECO:0000256" key="4">
    <source>
        <dbReference type="SAM" id="SignalP"/>
    </source>
</evidence>
<feature type="transmembrane region" description="Helical" evidence="3">
    <location>
        <begin position="590"/>
        <end position="608"/>
    </location>
</feature>
<evidence type="ECO:0000313" key="6">
    <source>
        <dbReference type="EMBL" id="KAG7532178.1"/>
    </source>
</evidence>
<dbReference type="InterPro" id="IPR011050">
    <property type="entry name" value="Pectin_lyase_fold/virulence"/>
</dbReference>
<feature type="region of interest" description="Disordered" evidence="2">
    <location>
        <begin position="454"/>
        <end position="487"/>
    </location>
</feature>
<protein>
    <recommendedName>
        <fullName evidence="5">Right handed beta helix domain-containing protein</fullName>
    </recommendedName>
</protein>
<dbReference type="InterPro" id="IPR039448">
    <property type="entry name" value="Beta_helix"/>
</dbReference>
<keyword evidence="3" id="KW-0812">Transmembrane</keyword>
<dbReference type="EMBL" id="JABELV010000071">
    <property type="protein sequence ID" value="KAG7532178.1"/>
    <property type="molecule type" value="Genomic_DNA"/>
</dbReference>
<proteinExistence type="predicted"/>
<keyword evidence="1" id="KW-0175">Coiled coil</keyword>
<feature type="signal peptide" evidence="4">
    <location>
        <begin position="1"/>
        <end position="25"/>
    </location>
</feature>
<keyword evidence="4" id="KW-0732">Signal</keyword>
<evidence type="ECO:0000256" key="3">
    <source>
        <dbReference type="SAM" id="Phobius"/>
    </source>
</evidence>
<feature type="region of interest" description="Disordered" evidence="2">
    <location>
        <begin position="181"/>
        <end position="200"/>
    </location>
</feature>
<evidence type="ECO:0000259" key="5">
    <source>
        <dbReference type="Pfam" id="PF13229"/>
    </source>
</evidence>
<feature type="chain" id="PRO_5035470945" description="Right handed beta helix domain-containing protein" evidence="4">
    <location>
        <begin position="26"/>
        <end position="694"/>
    </location>
</feature>
<feature type="coiled-coil region" evidence="1">
    <location>
        <begin position="496"/>
        <end position="523"/>
    </location>
</feature>
<name>A0A8K0JKA1_9TREE</name>
<dbReference type="Gene3D" id="2.160.20.10">
    <property type="entry name" value="Single-stranded right-handed beta-helix, Pectin lyase-like"/>
    <property type="match status" value="1"/>
</dbReference>
<keyword evidence="3" id="KW-1133">Transmembrane helix</keyword>
<dbReference type="InterPro" id="IPR012334">
    <property type="entry name" value="Pectin_lyas_fold"/>
</dbReference>
<evidence type="ECO:0000256" key="1">
    <source>
        <dbReference type="SAM" id="Coils"/>
    </source>
</evidence>
<accession>A0A8K0JKA1</accession>